<dbReference type="EMBL" id="JFKB01000008">
    <property type="protein sequence ID" value="OSQ47435.1"/>
    <property type="molecule type" value="Genomic_DNA"/>
</dbReference>
<accession>A0A1Y2LA71</accession>
<comment type="caution">
    <text evidence="1">The sequence shown here is derived from an EMBL/GenBank/DDBJ whole genome shotgun (WGS) entry which is preliminary data.</text>
</comment>
<gene>
    <name evidence="1" type="ORF">TALK_12905</name>
</gene>
<evidence type="ECO:0000313" key="1">
    <source>
        <dbReference type="EMBL" id="OSQ47435.1"/>
    </source>
</evidence>
<dbReference type="STRING" id="1293890.TALK_12905"/>
<name>A0A1Y2LA71_9PROT</name>
<sequence length="241" mass="27757">MMKKQQKLEECRYVHKTAELLGFSWNIAKQQEAPDFIITENNSTFGLEVTEIFTGNITKSGGAKLKGNEHYRQEQLNKIRTTFEAKESVKLHLRLLRSSANQQTGNITRTEICDILRALIAEKITQKEIGFSNTIELKHGGKIQITNEYKSRWYVVNDRAGFVLQHPEYQIQSAINKKNEKFQQYQDNAGDDIRLLIVANRTSNSGKIRLSDHSSLTVDYKNFKVVYFLSHPEEATALQFK</sequence>
<dbReference type="AlphaFoldDB" id="A0A1Y2LA71"/>
<dbReference type="OrthoDB" id="7366569at2"/>
<dbReference type="Proteomes" id="UP000193396">
    <property type="component" value="Unassembled WGS sequence"/>
</dbReference>
<dbReference type="RefSeq" id="WP_085619500.1">
    <property type="nucleotide sequence ID" value="NZ_JFKB01000008.1"/>
</dbReference>
<reference evidence="1 2" key="1">
    <citation type="submission" date="2014-03" db="EMBL/GenBank/DDBJ databases">
        <title>The draft genome sequence of Thalassospira alkalitolerans JCM 18968.</title>
        <authorList>
            <person name="Lai Q."/>
            <person name="Shao Z."/>
        </authorList>
    </citation>
    <scope>NUCLEOTIDE SEQUENCE [LARGE SCALE GENOMIC DNA]</scope>
    <source>
        <strain evidence="1 2">JCM 18968</strain>
    </source>
</reference>
<protein>
    <submittedName>
        <fullName evidence="1">Uncharacterized protein</fullName>
    </submittedName>
</protein>
<evidence type="ECO:0000313" key="2">
    <source>
        <dbReference type="Proteomes" id="UP000193396"/>
    </source>
</evidence>
<keyword evidence="2" id="KW-1185">Reference proteome</keyword>
<proteinExistence type="predicted"/>
<organism evidence="1 2">
    <name type="scientific">Thalassospira alkalitolerans</name>
    <dbReference type="NCBI Taxonomy" id="1293890"/>
    <lineage>
        <taxon>Bacteria</taxon>
        <taxon>Pseudomonadati</taxon>
        <taxon>Pseudomonadota</taxon>
        <taxon>Alphaproteobacteria</taxon>
        <taxon>Rhodospirillales</taxon>
        <taxon>Thalassospiraceae</taxon>
        <taxon>Thalassospira</taxon>
    </lineage>
</organism>